<gene>
    <name evidence="1" type="ORF">BDY19DRAFT_995456</name>
</gene>
<protein>
    <submittedName>
        <fullName evidence="1">Uncharacterized protein</fullName>
    </submittedName>
</protein>
<sequence>MQVSADPEKAQSGALLPATHAGYSSTVYLHGQPVGMMPAQDPRTQRLRGRRFCVRLIHWLVLDIFLLLIILLTFRDFHKIVHAVKNAFTAGNSAVVPGDHEVHLPFDCVEVAEWDNADDLDRHDGYEHVVHTSVDLPISSDLLYFLGHGHLTHGIINFVDSNVHDSNTASVDVTFSYSWHDHDHEHDLSELLKVCRLHRAEGKDGVGIFSPERSHYPGGHYHRSRVEVVVQLPSSAKIKALDASLPLFVHELGDFHNSVTFGDIKLKTSNSPITAQFLTADKISLETSNSHIAGTFNSTDAIDVFTSNSFINGDFYLSNDAGSSNPSRINLHSRNAPVNAKFYLTSTAADQKQGSFNVDVQTSNSPLDVKFNDAPVDSRVTFIGKTSNSHALATLHETFEGKFSVSTGRWFEAGVHVEKKEDPSGKGRERHVSQIGSHRGHAEGKAFWGDADILGPGYAELTTSNSPAHLYF</sequence>
<reference evidence="1" key="1">
    <citation type="journal article" date="2021" name="Environ. Microbiol.">
        <title>Gene family expansions and transcriptome signatures uncover fungal adaptations to wood decay.</title>
        <authorList>
            <person name="Hage H."/>
            <person name="Miyauchi S."/>
            <person name="Viragh M."/>
            <person name="Drula E."/>
            <person name="Min B."/>
            <person name="Chaduli D."/>
            <person name="Navarro D."/>
            <person name="Favel A."/>
            <person name="Norest M."/>
            <person name="Lesage-Meessen L."/>
            <person name="Balint B."/>
            <person name="Merenyi Z."/>
            <person name="de Eugenio L."/>
            <person name="Morin E."/>
            <person name="Martinez A.T."/>
            <person name="Baldrian P."/>
            <person name="Stursova M."/>
            <person name="Martinez M.J."/>
            <person name="Novotny C."/>
            <person name="Magnuson J.K."/>
            <person name="Spatafora J.W."/>
            <person name="Maurice S."/>
            <person name="Pangilinan J."/>
            <person name="Andreopoulos W."/>
            <person name="LaButti K."/>
            <person name="Hundley H."/>
            <person name="Na H."/>
            <person name="Kuo A."/>
            <person name="Barry K."/>
            <person name="Lipzen A."/>
            <person name="Henrissat B."/>
            <person name="Riley R."/>
            <person name="Ahrendt S."/>
            <person name="Nagy L.G."/>
            <person name="Grigoriev I.V."/>
            <person name="Martin F."/>
            <person name="Rosso M.N."/>
        </authorList>
    </citation>
    <scope>NUCLEOTIDE SEQUENCE</scope>
    <source>
        <strain evidence="1">CBS 384.51</strain>
    </source>
</reference>
<proteinExistence type="predicted"/>
<keyword evidence="2" id="KW-1185">Reference proteome</keyword>
<name>A0ACB8TYG1_9APHY</name>
<dbReference type="Proteomes" id="UP001055072">
    <property type="component" value="Unassembled WGS sequence"/>
</dbReference>
<evidence type="ECO:0000313" key="1">
    <source>
        <dbReference type="EMBL" id="KAI0087035.1"/>
    </source>
</evidence>
<dbReference type="EMBL" id="MU274920">
    <property type="protein sequence ID" value="KAI0087035.1"/>
    <property type="molecule type" value="Genomic_DNA"/>
</dbReference>
<evidence type="ECO:0000313" key="2">
    <source>
        <dbReference type="Proteomes" id="UP001055072"/>
    </source>
</evidence>
<accession>A0ACB8TYG1</accession>
<comment type="caution">
    <text evidence="1">The sequence shown here is derived from an EMBL/GenBank/DDBJ whole genome shotgun (WGS) entry which is preliminary data.</text>
</comment>
<organism evidence="1 2">
    <name type="scientific">Irpex rosettiformis</name>
    <dbReference type="NCBI Taxonomy" id="378272"/>
    <lineage>
        <taxon>Eukaryota</taxon>
        <taxon>Fungi</taxon>
        <taxon>Dikarya</taxon>
        <taxon>Basidiomycota</taxon>
        <taxon>Agaricomycotina</taxon>
        <taxon>Agaricomycetes</taxon>
        <taxon>Polyporales</taxon>
        <taxon>Irpicaceae</taxon>
        <taxon>Irpex</taxon>
    </lineage>
</organism>